<protein>
    <submittedName>
        <fullName evidence="4">Helix-turn-helix transcriptional regulator</fullName>
    </submittedName>
</protein>
<name>A0AAP3TZI8_PEDAC</name>
<dbReference type="Gene3D" id="1.10.260.40">
    <property type="entry name" value="lambda repressor-like DNA-binding domains"/>
    <property type="match status" value="1"/>
</dbReference>
<dbReference type="Proteomes" id="UP001280897">
    <property type="component" value="Unassembled WGS sequence"/>
</dbReference>
<dbReference type="SUPFAM" id="SSF47413">
    <property type="entry name" value="lambda repressor-like DNA-binding domains"/>
    <property type="match status" value="1"/>
</dbReference>
<proteinExistence type="predicted"/>
<keyword evidence="1" id="KW-0238">DNA-binding</keyword>
<accession>A0AAP3TZI8</accession>
<dbReference type="InterPro" id="IPR010982">
    <property type="entry name" value="Lambda_DNA-bd_dom_sf"/>
</dbReference>
<reference evidence="4" key="2">
    <citation type="submission" date="2023-10" db="EMBL/GenBank/DDBJ databases">
        <authorList>
            <person name="Khurajog B."/>
        </authorList>
    </citation>
    <scope>NUCLEOTIDE SEQUENCE</scope>
    <source>
        <strain evidence="4">BF9</strain>
    </source>
</reference>
<evidence type="ECO:0000256" key="1">
    <source>
        <dbReference type="ARBA" id="ARBA00023125"/>
    </source>
</evidence>
<dbReference type="EMBL" id="JAWJAV010000001">
    <property type="protein sequence ID" value="MDV2620458.1"/>
    <property type="molecule type" value="Genomic_DNA"/>
</dbReference>
<keyword evidence="2" id="KW-0812">Transmembrane</keyword>
<evidence type="ECO:0000259" key="3">
    <source>
        <dbReference type="PROSITE" id="PS50943"/>
    </source>
</evidence>
<dbReference type="GeneID" id="57365954"/>
<dbReference type="AlphaFoldDB" id="A0AAP3TZI8"/>
<keyword evidence="2" id="KW-0472">Membrane</keyword>
<dbReference type="PROSITE" id="PS50943">
    <property type="entry name" value="HTH_CROC1"/>
    <property type="match status" value="1"/>
</dbReference>
<reference evidence="4" key="1">
    <citation type="journal article" date="2023" name="PeerJ">
        <title>Selection and evaluation of lactic acid bacteria from chicken feces in Thailand as potential probiotics.</title>
        <authorList>
            <person name="Khurajog B."/>
            <person name="Disastra Y."/>
            <person name="Lawwyne L.D."/>
            <person name="Sirichokchatchawan W."/>
            <person name="Niyomtham W."/>
            <person name="Yindee J."/>
            <person name="Hampson D.J."/>
            <person name="Prapasarakul N."/>
        </authorList>
    </citation>
    <scope>NUCLEOTIDE SEQUENCE</scope>
    <source>
        <strain evidence="4">BF9</strain>
    </source>
</reference>
<feature type="transmembrane region" description="Helical" evidence="2">
    <location>
        <begin position="90"/>
        <end position="111"/>
    </location>
</feature>
<dbReference type="CDD" id="cd00093">
    <property type="entry name" value="HTH_XRE"/>
    <property type="match status" value="1"/>
</dbReference>
<feature type="domain" description="HTH cro/C1-type" evidence="3">
    <location>
        <begin position="6"/>
        <end position="60"/>
    </location>
</feature>
<evidence type="ECO:0000313" key="5">
    <source>
        <dbReference type="Proteomes" id="UP001280897"/>
    </source>
</evidence>
<evidence type="ECO:0000313" key="4">
    <source>
        <dbReference type="EMBL" id="MDV2620458.1"/>
    </source>
</evidence>
<evidence type="ECO:0000256" key="2">
    <source>
        <dbReference type="SAM" id="Phobius"/>
    </source>
</evidence>
<dbReference type="PANTHER" id="PTHR46558">
    <property type="entry name" value="TRACRIPTIONAL REGULATORY PROTEIN-RELATED-RELATED"/>
    <property type="match status" value="1"/>
</dbReference>
<dbReference type="SMART" id="SM00530">
    <property type="entry name" value="HTH_XRE"/>
    <property type="match status" value="1"/>
</dbReference>
<sequence>MVGQKIRKEREKRGWSQNDLAKLLQVSRQTISKWETESAYPDVERLMQLSDLFEISLDALIRDREVSAKKLRVQRARTGMTFWDFLSKRWWLIFVFTWCLAWLLPIVIRAFK</sequence>
<comment type="caution">
    <text evidence="4">The sequence shown here is derived from an EMBL/GenBank/DDBJ whole genome shotgun (WGS) entry which is preliminary data.</text>
</comment>
<dbReference type="RefSeq" id="WP_008841010.1">
    <property type="nucleotide sequence ID" value="NZ_CP035154.1"/>
</dbReference>
<dbReference type="Pfam" id="PF01381">
    <property type="entry name" value="HTH_3"/>
    <property type="match status" value="1"/>
</dbReference>
<gene>
    <name evidence="4" type="ORF">R0G89_01745</name>
</gene>
<dbReference type="PANTHER" id="PTHR46558:SF15">
    <property type="entry name" value="HELIX-TURN-HELIX DOMAIN PROTEIN"/>
    <property type="match status" value="1"/>
</dbReference>
<keyword evidence="2" id="KW-1133">Transmembrane helix</keyword>
<dbReference type="InterPro" id="IPR001387">
    <property type="entry name" value="Cro/C1-type_HTH"/>
</dbReference>
<dbReference type="GO" id="GO:0003677">
    <property type="term" value="F:DNA binding"/>
    <property type="evidence" value="ECO:0007669"/>
    <property type="project" value="UniProtKB-KW"/>
</dbReference>
<organism evidence="4 5">
    <name type="scientific">Pediococcus acidilactici</name>
    <dbReference type="NCBI Taxonomy" id="1254"/>
    <lineage>
        <taxon>Bacteria</taxon>
        <taxon>Bacillati</taxon>
        <taxon>Bacillota</taxon>
        <taxon>Bacilli</taxon>
        <taxon>Lactobacillales</taxon>
        <taxon>Lactobacillaceae</taxon>
        <taxon>Pediococcus</taxon>
        <taxon>Pediococcus acidilactici group</taxon>
    </lineage>
</organism>